<evidence type="ECO:0000256" key="4">
    <source>
        <dbReference type="PROSITE-ProRule" id="PRU00091"/>
    </source>
</evidence>
<name>A0A485KS35_9STRA</name>
<feature type="region of interest" description="Disordered" evidence="5">
    <location>
        <begin position="260"/>
        <end position="294"/>
    </location>
</feature>
<dbReference type="PANTHER" id="PTHR23164">
    <property type="entry name" value="EARLY ENDOSOME ANTIGEN 1"/>
    <property type="match status" value="1"/>
</dbReference>
<dbReference type="OrthoDB" id="660555at2759"/>
<dbReference type="CDD" id="cd00065">
    <property type="entry name" value="FYVE_like_SF"/>
    <property type="match status" value="1"/>
</dbReference>
<keyword evidence="2 4" id="KW-0863">Zinc-finger</keyword>
<dbReference type="SUPFAM" id="SSF50729">
    <property type="entry name" value="PH domain-like"/>
    <property type="match status" value="1"/>
</dbReference>
<evidence type="ECO:0000313" key="7">
    <source>
        <dbReference type="EMBL" id="KAF0698253.1"/>
    </source>
</evidence>
<evidence type="ECO:0000313" key="8">
    <source>
        <dbReference type="EMBL" id="VFT87977.1"/>
    </source>
</evidence>
<reference evidence="8 9" key="1">
    <citation type="submission" date="2019-03" db="EMBL/GenBank/DDBJ databases">
        <authorList>
            <person name="Gaulin E."/>
            <person name="Dumas B."/>
        </authorList>
    </citation>
    <scope>NUCLEOTIDE SEQUENCE [LARGE SCALE GENOMIC DNA]</scope>
    <source>
        <strain evidence="8">CBS 568.67</strain>
    </source>
</reference>
<dbReference type="Gene3D" id="3.30.40.10">
    <property type="entry name" value="Zinc/RING finger domain, C3HC4 (zinc finger)"/>
    <property type="match status" value="1"/>
</dbReference>
<keyword evidence="3" id="KW-0862">Zinc</keyword>
<evidence type="ECO:0000256" key="2">
    <source>
        <dbReference type="ARBA" id="ARBA00022771"/>
    </source>
</evidence>
<accession>A0A485KS35</accession>
<evidence type="ECO:0000259" key="6">
    <source>
        <dbReference type="PROSITE" id="PS50178"/>
    </source>
</evidence>
<dbReference type="EMBL" id="VJMH01005252">
    <property type="protein sequence ID" value="KAF0698253.1"/>
    <property type="molecule type" value="Genomic_DNA"/>
</dbReference>
<dbReference type="Proteomes" id="UP000332933">
    <property type="component" value="Unassembled WGS sequence"/>
</dbReference>
<dbReference type="InterPro" id="IPR011993">
    <property type="entry name" value="PH-like_dom_sf"/>
</dbReference>
<dbReference type="SMART" id="SM00064">
    <property type="entry name" value="FYVE"/>
    <property type="match status" value="1"/>
</dbReference>
<keyword evidence="1" id="KW-0479">Metal-binding</keyword>
<proteinExistence type="predicted"/>
<dbReference type="InterPro" id="IPR013083">
    <property type="entry name" value="Znf_RING/FYVE/PHD"/>
</dbReference>
<gene>
    <name evidence="8" type="primary">Aste57867_11110</name>
    <name evidence="7" type="ORF">As57867_011068</name>
    <name evidence="8" type="ORF">ASTE57867_11110</name>
</gene>
<dbReference type="Gene3D" id="1.20.80.10">
    <property type="match status" value="1"/>
</dbReference>
<evidence type="ECO:0000256" key="5">
    <source>
        <dbReference type="SAM" id="MobiDB-lite"/>
    </source>
</evidence>
<dbReference type="GO" id="GO:0008270">
    <property type="term" value="F:zinc ion binding"/>
    <property type="evidence" value="ECO:0007669"/>
    <property type="project" value="UniProtKB-KW"/>
</dbReference>
<feature type="domain" description="FYVE-type" evidence="6">
    <location>
        <begin position="162"/>
        <end position="239"/>
    </location>
</feature>
<evidence type="ECO:0000313" key="9">
    <source>
        <dbReference type="Proteomes" id="UP000332933"/>
    </source>
</evidence>
<dbReference type="Gene3D" id="2.30.29.30">
    <property type="entry name" value="Pleckstrin-homology domain (PH domain)/Phosphotyrosine-binding domain (PTB)"/>
    <property type="match status" value="1"/>
</dbReference>
<evidence type="ECO:0000256" key="1">
    <source>
        <dbReference type="ARBA" id="ARBA00022723"/>
    </source>
</evidence>
<keyword evidence="9" id="KW-1185">Reference proteome</keyword>
<dbReference type="InterPro" id="IPR017455">
    <property type="entry name" value="Znf_FYVE-rel"/>
</dbReference>
<dbReference type="EMBL" id="CAADRA010005273">
    <property type="protein sequence ID" value="VFT87977.1"/>
    <property type="molecule type" value="Genomic_DNA"/>
</dbReference>
<dbReference type="InterPro" id="IPR014352">
    <property type="entry name" value="FERM/acyl-CoA-bd_prot_sf"/>
</dbReference>
<evidence type="ECO:0000256" key="3">
    <source>
        <dbReference type="ARBA" id="ARBA00022833"/>
    </source>
</evidence>
<dbReference type="PANTHER" id="PTHR23164:SF30">
    <property type="entry name" value="EARLY ENDOSOME ANTIGEN 1"/>
    <property type="match status" value="1"/>
</dbReference>
<organism evidence="8 9">
    <name type="scientific">Aphanomyces stellatus</name>
    <dbReference type="NCBI Taxonomy" id="120398"/>
    <lineage>
        <taxon>Eukaryota</taxon>
        <taxon>Sar</taxon>
        <taxon>Stramenopiles</taxon>
        <taxon>Oomycota</taxon>
        <taxon>Saprolegniomycetes</taxon>
        <taxon>Saprolegniales</taxon>
        <taxon>Verrucalvaceae</taxon>
        <taxon>Aphanomyces</taxon>
    </lineage>
</organism>
<reference evidence="7" key="2">
    <citation type="submission" date="2019-06" db="EMBL/GenBank/DDBJ databases">
        <title>Genomics analysis of Aphanomyces spp. identifies a new class of oomycete effector associated with host adaptation.</title>
        <authorList>
            <person name="Gaulin E."/>
        </authorList>
    </citation>
    <scope>NUCLEOTIDE SEQUENCE</scope>
    <source>
        <strain evidence="7">CBS 578.67</strain>
    </source>
</reference>
<dbReference type="PROSITE" id="PS50178">
    <property type="entry name" value="ZF_FYVE"/>
    <property type="match status" value="1"/>
</dbReference>
<protein>
    <submittedName>
        <fullName evidence="8">Aste57867_11110 protein</fullName>
    </submittedName>
</protein>
<dbReference type="InterPro" id="IPR011011">
    <property type="entry name" value="Znf_FYVE_PHD"/>
</dbReference>
<dbReference type="InterPro" id="IPR000306">
    <property type="entry name" value="Znf_FYVE"/>
</dbReference>
<dbReference type="AlphaFoldDB" id="A0A485KS35"/>
<sequence>MEASDDTAVVEAILSEDPALAHEFLRAEKVVATLLKRLRADPVAIDPTMWSIHTWESLLWALDQQVRHGSCDECRGDAAYAETVVSSSGPRPWFACCQVRLGRDSKLYVTVEEFASKKWELLGSMSRLDAATKYIDIVNDVLPGWDAPPGADVALLTEWTSDASSYCCSNCGEGFTLLNRRHHVRCQCGPMNTHLPNKCRRCSRLVCAPCSSSRLALRLFQGLPQKKQRVCNACVSEMSPLVLKALSEGLALPPPPRSFVSAAGQATTETPSGEIKAAESSAATTDDVNERPTAADELTPKLEVKKLLPKQSLIKRGYLERMVGTSLSSGDSLNVQVGSRFQKRWEKFFFVLLVRKGSVGIYTHEDEMAPIEVYKLGGYSIRVKSEKRRPHQFKARLTTVSYSLIFRF</sequence>
<dbReference type="SUPFAM" id="SSF57903">
    <property type="entry name" value="FYVE/PHD zinc finger"/>
    <property type="match status" value="1"/>
</dbReference>